<dbReference type="GO" id="GO:0015833">
    <property type="term" value="P:peptide transport"/>
    <property type="evidence" value="ECO:0007669"/>
    <property type="project" value="TreeGrafter"/>
</dbReference>
<dbReference type="InterPro" id="IPR039424">
    <property type="entry name" value="SBP_5"/>
</dbReference>
<sequence length="214" mass="23732">MPVNRPELINSSLGGYGFVGADVSSPFDPYYDHSLTRQQDIPQAKHLLKAAGYPELAVTLVTSPIALATVQMAEVFAQQASAAGIKVKLNDVNSTTFFGPNYLSWTFSQDYYAYTPYLAQVAASLAKNSPFNETHWTNAHYNSLYQQANAEVNTQKRKAIAQEMMLIDFNEGGYIIPCFTDVNDAFNAKLAGFQTSVLGIPLNNFDFEQIYWAK</sequence>
<comment type="caution">
    <text evidence="2">The sequence shown here is derived from an EMBL/GenBank/DDBJ whole genome shotgun (WGS) entry which is preliminary data.</text>
</comment>
<dbReference type="OrthoDB" id="9046151at2"/>
<dbReference type="GO" id="GO:1904680">
    <property type="term" value="F:peptide transmembrane transporter activity"/>
    <property type="evidence" value="ECO:0007669"/>
    <property type="project" value="TreeGrafter"/>
</dbReference>
<dbReference type="AlphaFoldDB" id="A0A0D8HDJ1"/>
<dbReference type="Pfam" id="PF00496">
    <property type="entry name" value="SBP_bac_5"/>
    <property type="match status" value="1"/>
</dbReference>
<name>A0A0D8HDJ1_9ACTN</name>
<organism evidence="2 3">
    <name type="scientific">Acidithrix ferrooxidans</name>
    <dbReference type="NCBI Taxonomy" id="1280514"/>
    <lineage>
        <taxon>Bacteria</taxon>
        <taxon>Bacillati</taxon>
        <taxon>Actinomycetota</taxon>
        <taxon>Acidimicrobiia</taxon>
        <taxon>Acidimicrobiales</taxon>
        <taxon>Acidimicrobiaceae</taxon>
        <taxon>Acidithrix</taxon>
    </lineage>
</organism>
<keyword evidence="3" id="KW-1185">Reference proteome</keyword>
<accession>A0A0D8HDJ1</accession>
<gene>
    <name evidence="2" type="ORF">AXFE_31370</name>
</gene>
<evidence type="ECO:0000313" key="3">
    <source>
        <dbReference type="Proteomes" id="UP000032360"/>
    </source>
</evidence>
<feature type="domain" description="Solute-binding protein family 5" evidence="1">
    <location>
        <begin position="3"/>
        <end position="103"/>
    </location>
</feature>
<reference evidence="2 3" key="1">
    <citation type="submission" date="2015-01" db="EMBL/GenBank/DDBJ databases">
        <title>Draft genome of the acidophilic iron oxidizer Acidithrix ferrooxidans strain Py-F3.</title>
        <authorList>
            <person name="Poehlein A."/>
            <person name="Eisen S."/>
            <person name="Schloemann M."/>
            <person name="Johnson B.D."/>
            <person name="Daniel R."/>
            <person name="Muehling M."/>
        </authorList>
    </citation>
    <scope>NUCLEOTIDE SEQUENCE [LARGE SCALE GENOMIC DNA]</scope>
    <source>
        <strain evidence="2 3">Py-F3</strain>
    </source>
</reference>
<evidence type="ECO:0000313" key="2">
    <source>
        <dbReference type="EMBL" id="KJF16025.1"/>
    </source>
</evidence>
<evidence type="ECO:0000259" key="1">
    <source>
        <dbReference type="Pfam" id="PF00496"/>
    </source>
</evidence>
<dbReference type="Gene3D" id="3.10.105.10">
    <property type="entry name" value="Dipeptide-binding Protein, Domain 3"/>
    <property type="match status" value="1"/>
</dbReference>
<proteinExistence type="predicted"/>
<dbReference type="RefSeq" id="WP_052606811.1">
    <property type="nucleotide sequence ID" value="NZ_JXYS01000103.1"/>
</dbReference>
<dbReference type="Proteomes" id="UP000032360">
    <property type="component" value="Unassembled WGS sequence"/>
</dbReference>
<protein>
    <submittedName>
        <fullName evidence="2">Extracellular solute-binding protein</fullName>
    </submittedName>
</protein>
<dbReference type="PANTHER" id="PTHR30290">
    <property type="entry name" value="PERIPLASMIC BINDING COMPONENT OF ABC TRANSPORTER"/>
    <property type="match status" value="1"/>
</dbReference>
<dbReference type="EMBL" id="JXYS01000103">
    <property type="protein sequence ID" value="KJF16025.1"/>
    <property type="molecule type" value="Genomic_DNA"/>
</dbReference>
<dbReference type="STRING" id="1280514.AXFE_31370"/>
<dbReference type="InterPro" id="IPR000914">
    <property type="entry name" value="SBP_5_dom"/>
</dbReference>
<dbReference type="SUPFAM" id="SSF53850">
    <property type="entry name" value="Periplasmic binding protein-like II"/>
    <property type="match status" value="1"/>
</dbReference>